<sequence length="273" mass="29880">MKLRALLLSCCLFISCTAQAMAGQTTGQTLVLIHGYLGNGSEWLNSGVVSVLQRAGFNYLGHLSPTGYYPTQQLTSTSPRYIYTLTLPSEAPLLVQAQWLTQYMQALQARHPNNQLILIGHSAGGVIARLSMVEFRLPANTLITIASPHLGTQMAEWGLMASESPLGLFAPFFGMNTLNRSHDLYLDLVREAPNTLLYWLNRQPHPQANYISIVRTNHNPVGITDPLVPSYSQDLNNVIALQGQATTVPSIGTHPLQPTDGILLLTILARLPN</sequence>
<protein>
    <submittedName>
        <fullName evidence="3">PGAP1-like protein</fullName>
    </submittedName>
</protein>
<evidence type="ECO:0000313" key="4">
    <source>
        <dbReference type="Proteomes" id="UP000005744"/>
    </source>
</evidence>
<gene>
    <name evidence="3" type="ORF">BegalDRAFT_2043</name>
</gene>
<dbReference type="Proteomes" id="UP000005744">
    <property type="component" value="Unassembled WGS sequence"/>
</dbReference>
<feature type="chain" id="PRO_5003669518" evidence="1">
    <location>
        <begin position="21"/>
        <end position="273"/>
    </location>
</feature>
<dbReference type="Gene3D" id="3.40.50.1820">
    <property type="entry name" value="alpha/beta hydrolase"/>
    <property type="match status" value="1"/>
</dbReference>
<dbReference type="AlphaFoldDB" id="I3CH16"/>
<organism evidence="3 4">
    <name type="scientific">Beggiatoa alba B18LD</name>
    <dbReference type="NCBI Taxonomy" id="395493"/>
    <lineage>
        <taxon>Bacteria</taxon>
        <taxon>Pseudomonadati</taxon>
        <taxon>Pseudomonadota</taxon>
        <taxon>Gammaproteobacteria</taxon>
        <taxon>Thiotrichales</taxon>
        <taxon>Thiotrichaceae</taxon>
        <taxon>Beggiatoa</taxon>
    </lineage>
</organism>
<feature type="domain" description="GPI inositol-deacylase PGAP1-like alpha/beta" evidence="2">
    <location>
        <begin position="101"/>
        <end position="154"/>
    </location>
</feature>
<dbReference type="SUPFAM" id="SSF53474">
    <property type="entry name" value="alpha/beta-Hydrolases"/>
    <property type="match status" value="1"/>
</dbReference>
<dbReference type="OrthoDB" id="5760641at2"/>
<dbReference type="Pfam" id="PF07819">
    <property type="entry name" value="PGAP1"/>
    <property type="match status" value="1"/>
</dbReference>
<keyword evidence="4" id="KW-1185">Reference proteome</keyword>
<evidence type="ECO:0000256" key="1">
    <source>
        <dbReference type="SAM" id="SignalP"/>
    </source>
</evidence>
<dbReference type="STRING" id="395493.BegalDRAFT_2043"/>
<dbReference type="GO" id="GO:0016788">
    <property type="term" value="F:hydrolase activity, acting on ester bonds"/>
    <property type="evidence" value="ECO:0007669"/>
    <property type="project" value="InterPro"/>
</dbReference>
<dbReference type="PROSITE" id="PS51257">
    <property type="entry name" value="PROKAR_LIPOPROTEIN"/>
    <property type="match status" value="1"/>
</dbReference>
<evidence type="ECO:0000313" key="3">
    <source>
        <dbReference type="EMBL" id="EIJ42909.1"/>
    </source>
</evidence>
<dbReference type="InterPro" id="IPR029058">
    <property type="entry name" value="AB_hydrolase_fold"/>
</dbReference>
<name>I3CH16_9GAMM</name>
<keyword evidence="1" id="KW-0732">Signal</keyword>
<dbReference type="InterPro" id="IPR012908">
    <property type="entry name" value="PGAP1-ab_dom-like"/>
</dbReference>
<dbReference type="HOGENOM" id="CLU_1018039_0_0_6"/>
<feature type="signal peptide" evidence="1">
    <location>
        <begin position="1"/>
        <end position="20"/>
    </location>
</feature>
<proteinExistence type="predicted"/>
<reference evidence="3 4" key="1">
    <citation type="submission" date="2011-11" db="EMBL/GenBank/DDBJ databases">
        <title>Improved High-Quality Draft sequence of Beggiatoa alba B18lD.</title>
        <authorList>
            <consortium name="US DOE Joint Genome Institute"/>
            <person name="Lucas S."/>
            <person name="Han J."/>
            <person name="Lapidus A."/>
            <person name="Cheng J.-F."/>
            <person name="Goodwin L."/>
            <person name="Pitluck S."/>
            <person name="Peters L."/>
            <person name="Mikhailova N."/>
            <person name="Held B."/>
            <person name="Detter J.C."/>
            <person name="Han C."/>
            <person name="Tapia R."/>
            <person name="Land M."/>
            <person name="Hauser L."/>
            <person name="Kyrpides N."/>
            <person name="Ivanova N."/>
            <person name="Pagani I."/>
            <person name="Samuel K."/>
            <person name="Teske A."/>
            <person name="Mueller J."/>
            <person name="Woyke T."/>
        </authorList>
    </citation>
    <scope>NUCLEOTIDE SEQUENCE [LARGE SCALE GENOMIC DNA]</scope>
    <source>
        <strain evidence="3 4">B18LD</strain>
    </source>
</reference>
<dbReference type="eggNOG" id="COG1075">
    <property type="taxonomic scope" value="Bacteria"/>
</dbReference>
<dbReference type="EMBL" id="JH600070">
    <property type="protein sequence ID" value="EIJ42909.1"/>
    <property type="molecule type" value="Genomic_DNA"/>
</dbReference>
<accession>I3CH16</accession>
<dbReference type="RefSeq" id="WP_002686163.1">
    <property type="nucleotide sequence ID" value="NZ_JH600070.1"/>
</dbReference>
<evidence type="ECO:0000259" key="2">
    <source>
        <dbReference type="Pfam" id="PF07819"/>
    </source>
</evidence>